<evidence type="ECO:0000313" key="26">
    <source>
        <dbReference type="EMBL" id="PVD37741.1"/>
    </source>
</evidence>
<keyword evidence="6" id="KW-0723">Serine/threonine-protein kinase</keyword>
<comment type="similarity">
    <text evidence="3">In the C-terminal section; belongs to the TRAFAC class myosin-kinesin ATPase superfamily. Myosin family.</text>
</comment>
<dbReference type="InterPro" id="IPR000048">
    <property type="entry name" value="IQ_motif_EF-hand-BS"/>
</dbReference>
<evidence type="ECO:0000256" key="4">
    <source>
        <dbReference type="ARBA" id="ARBA00012513"/>
    </source>
</evidence>
<dbReference type="GO" id="GO:0016459">
    <property type="term" value="C:myosin complex"/>
    <property type="evidence" value="ECO:0007669"/>
    <property type="project" value="UniProtKB-KW"/>
</dbReference>
<dbReference type="Pfam" id="PF00063">
    <property type="entry name" value="Myosin_head"/>
    <property type="match status" value="1"/>
</dbReference>
<evidence type="ECO:0000256" key="2">
    <source>
        <dbReference type="ARBA" id="ARBA00004316"/>
    </source>
</evidence>
<feature type="compositionally biased region" description="Basic residues" evidence="23">
    <location>
        <begin position="1158"/>
        <end position="1171"/>
    </location>
</feature>
<evidence type="ECO:0000256" key="7">
    <source>
        <dbReference type="ARBA" id="ARBA00022606"/>
    </source>
</evidence>
<keyword evidence="17" id="KW-0966">Cell projection</keyword>
<comment type="subcellular location">
    <subcellularLocation>
        <location evidence="2">Cell projection</location>
    </subcellularLocation>
    <subcellularLocation>
        <location evidence="1">Cytoplasm</location>
        <location evidence="1">Cytoskeleton</location>
    </subcellularLocation>
</comment>
<dbReference type="InterPro" id="IPR036961">
    <property type="entry name" value="Kinesin_motor_dom_sf"/>
</dbReference>
<dbReference type="OrthoDB" id="2914378at2759"/>
<dbReference type="PROSITE" id="PS50011">
    <property type="entry name" value="PROTEIN_KINASE_DOM"/>
    <property type="match status" value="1"/>
</dbReference>
<dbReference type="InterPro" id="IPR017441">
    <property type="entry name" value="Protein_kinase_ATP_BS"/>
</dbReference>
<dbReference type="Gene3D" id="3.40.850.10">
    <property type="entry name" value="Kinesin motor domain"/>
    <property type="match status" value="1"/>
</dbReference>
<dbReference type="InterPro" id="IPR036083">
    <property type="entry name" value="MYSc_Myo3"/>
</dbReference>
<keyword evidence="16" id="KW-0206">Cytoskeleton</keyword>
<feature type="compositionally biased region" description="Polar residues" evidence="23">
    <location>
        <begin position="1596"/>
        <end position="1609"/>
    </location>
</feature>
<dbReference type="EC" id="2.7.11.1" evidence="4"/>
<dbReference type="GO" id="GO:0004674">
    <property type="term" value="F:protein serine/threonine kinase activity"/>
    <property type="evidence" value="ECO:0007669"/>
    <property type="project" value="UniProtKB-KW"/>
</dbReference>
<dbReference type="CDD" id="cd01379">
    <property type="entry name" value="MYSc_Myo3"/>
    <property type="match status" value="1"/>
</dbReference>
<keyword evidence="10 21" id="KW-0547">Nucleotide-binding</keyword>
<dbReference type="GO" id="GO:0030832">
    <property type="term" value="P:regulation of actin filament length"/>
    <property type="evidence" value="ECO:0007669"/>
    <property type="project" value="TreeGrafter"/>
</dbReference>
<dbReference type="GO" id="GO:0007601">
    <property type="term" value="P:visual perception"/>
    <property type="evidence" value="ECO:0007669"/>
    <property type="project" value="UniProtKB-KW"/>
</dbReference>
<organism evidence="26 27">
    <name type="scientific">Pomacea canaliculata</name>
    <name type="common">Golden apple snail</name>
    <dbReference type="NCBI Taxonomy" id="400727"/>
    <lineage>
        <taxon>Eukaryota</taxon>
        <taxon>Metazoa</taxon>
        <taxon>Spiralia</taxon>
        <taxon>Lophotrochozoa</taxon>
        <taxon>Mollusca</taxon>
        <taxon>Gastropoda</taxon>
        <taxon>Caenogastropoda</taxon>
        <taxon>Architaenioglossa</taxon>
        <taxon>Ampullarioidea</taxon>
        <taxon>Ampullariidae</taxon>
        <taxon>Pomacea</taxon>
    </lineage>
</organism>
<evidence type="ECO:0000256" key="14">
    <source>
        <dbReference type="ARBA" id="ARBA00023175"/>
    </source>
</evidence>
<dbReference type="STRING" id="400727.A0A2T7PWD9"/>
<dbReference type="SUPFAM" id="SSF56112">
    <property type="entry name" value="Protein kinase-like (PK-like)"/>
    <property type="match status" value="1"/>
</dbReference>
<dbReference type="GO" id="GO:0005524">
    <property type="term" value="F:ATP binding"/>
    <property type="evidence" value="ECO:0007669"/>
    <property type="project" value="UniProtKB-UniRule"/>
</dbReference>
<reference evidence="26 27" key="1">
    <citation type="submission" date="2018-04" db="EMBL/GenBank/DDBJ databases">
        <title>The genome of golden apple snail Pomacea canaliculata provides insight into stress tolerance and invasive adaptation.</title>
        <authorList>
            <person name="Liu C."/>
            <person name="Liu B."/>
            <person name="Ren Y."/>
            <person name="Zhang Y."/>
            <person name="Wang H."/>
            <person name="Li S."/>
            <person name="Jiang F."/>
            <person name="Yin L."/>
            <person name="Zhang G."/>
            <person name="Qian W."/>
            <person name="Fan W."/>
        </authorList>
    </citation>
    <scope>NUCLEOTIDE SEQUENCE [LARGE SCALE GENOMIC DNA]</scope>
    <source>
        <strain evidence="26">SZHN2017</strain>
        <tissue evidence="26">Muscle</tissue>
    </source>
</reference>
<dbReference type="InterPro" id="IPR001609">
    <property type="entry name" value="Myosin_head_motor_dom-like"/>
</dbReference>
<keyword evidence="5" id="KW-0963">Cytoplasm</keyword>
<dbReference type="InterPro" id="IPR000719">
    <property type="entry name" value="Prot_kinase_dom"/>
</dbReference>
<feature type="binding site" evidence="21">
    <location>
        <begin position="431"/>
        <end position="438"/>
    </location>
    <ligand>
        <name>ATP</name>
        <dbReference type="ChEBI" id="CHEBI:30616"/>
    </ligand>
</feature>
<evidence type="ECO:0000256" key="20">
    <source>
        <dbReference type="ARBA" id="ARBA00048679"/>
    </source>
</evidence>
<evidence type="ECO:0000256" key="22">
    <source>
        <dbReference type="PROSITE-ProRule" id="PRU10141"/>
    </source>
</evidence>
<evidence type="ECO:0000256" key="17">
    <source>
        <dbReference type="ARBA" id="ARBA00023273"/>
    </source>
</evidence>
<comment type="catalytic activity">
    <reaction evidence="19">
        <text>L-threonyl-[protein] + ATP = O-phospho-L-threonyl-[protein] + ADP + H(+)</text>
        <dbReference type="Rhea" id="RHEA:46608"/>
        <dbReference type="Rhea" id="RHEA-COMP:11060"/>
        <dbReference type="Rhea" id="RHEA-COMP:11605"/>
        <dbReference type="ChEBI" id="CHEBI:15378"/>
        <dbReference type="ChEBI" id="CHEBI:30013"/>
        <dbReference type="ChEBI" id="CHEBI:30616"/>
        <dbReference type="ChEBI" id="CHEBI:61977"/>
        <dbReference type="ChEBI" id="CHEBI:456216"/>
        <dbReference type="EC" id="2.7.11.1"/>
    </reaction>
</comment>
<dbReference type="PANTHER" id="PTHR46256">
    <property type="entry name" value="AGAP011099-PA"/>
    <property type="match status" value="1"/>
</dbReference>
<keyword evidence="11" id="KW-0418">Kinase</keyword>
<evidence type="ECO:0000256" key="8">
    <source>
        <dbReference type="ARBA" id="ARBA00022679"/>
    </source>
</evidence>
<dbReference type="SMART" id="SM00015">
    <property type="entry name" value="IQ"/>
    <property type="match status" value="5"/>
</dbReference>
<feature type="region of interest" description="Disordered" evidence="23">
    <location>
        <begin position="314"/>
        <end position="334"/>
    </location>
</feature>
<evidence type="ECO:0000256" key="11">
    <source>
        <dbReference type="ARBA" id="ARBA00022777"/>
    </source>
</evidence>
<dbReference type="Pfam" id="PF00612">
    <property type="entry name" value="IQ"/>
    <property type="match status" value="4"/>
</dbReference>
<dbReference type="Gene3D" id="1.20.58.530">
    <property type="match status" value="1"/>
</dbReference>
<evidence type="ECO:0000259" key="24">
    <source>
        <dbReference type="PROSITE" id="PS50011"/>
    </source>
</evidence>
<dbReference type="FunFam" id="1.10.510.10:FF:000421">
    <property type="entry name" value="Serine/threonine-protein kinase PAK 6"/>
    <property type="match status" value="1"/>
</dbReference>
<evidence type="ECO:0000256" key="12">
    <source>
        <dbReference type="ARBA" id="ARBA00022840"/>
    </source>
</evidence>
<evidence type="ECO:0000256" key="19">
    <source>
        <dbReference type="ARBA" id="ARBA00047899"/>
    </source>
</evidence>
<dbReference type="Pfam" id="PF00069">
    <property type="entry name" value="Pkinase"/>
    <property type="match status" value="1"/>
</dbReference>
<comment type="catalytic activity">
    <reaction evidence="20">
        <text>L-seryl-[protein] + ATP = O-phospho-L-seryl-[protein] + ADP + H(+)</text>
        <dbReference type="Rhea" id="RHEA:17989"/>
        <dbReference type="Rhea" id="RHEA-COMP:9863"/>
        <dbReference type="Rhea" id="RHEA-COMP:11604"/>
        <dbReference type="ChEBI" id="CHEBI:15378"/>
        <dbReference type="ChEBI" id="CHEBI:29999"/>
        <dbReference type="ChEBI" id="CHEBI:30616"/>
        <dbReference type="ChEBI" id="CHEBI:83421"/>
        <dbReference type="ChEBI" id="CHEBI:456216"/>
        <dbReference type="EC" id="2.7.11.1"/>
    </reaction>
</comment>
<dbReference type="SMART" id="SM00242">
    <property type="entry name" value="MYSc"/>
    <property type="match status" value="1"/>
</dbReference>
<sequence length="1609" mass="183478">MLMYNSNGKVVKFEDLLDPTDTWELGSIIGEGTYGAVFRGFNKNSGEEVAIKVLDSAHEMIEEIEEEYQILRDFSEHPNMPKFYGMYLKHASEFDSQVWLVMEMCSGGSVTALTRSQLKEEEYLQELLIAHILKETLTVLKYLHEHNIIHRDVKGHNILITSAGIIKMIDFGVSGHLDSPLGRRKTHVGTPYWMAPEVIACEQQLDYSYDVRCDIWSLGITAIELAEGKPPHSDVDPRRALFKIPRSPPPTLSKGVLWSPEFHDFIAKCLVKDFEQRSFTGDLLSHPFIQKVPTDTTELRKQLVELISKMEQRVEPPHVTTKHGQFKSGRKNHKESSLTVDDLATLETLDEDVIIKELSSRYSDEIIYTYIGDILLAVNPFTPLTIYSEELAQRYMHAAKADNPPHIYGVADQAYQSMMHNQHNQCIVISGESGAGKTESANFLVQQLTLLGKAENRKLEDRILQVNPLMEAFGNAKTVINDNSSRFGKYLELFFTSSTGTVMGAKITEYLLEKSRVINQAIGEQNFHIFYYIHDGLVSHDNESEFHLQHGKVYRYIYQYTSQQQDVAAFSVNRVRFKAIEYCFNIIGFQPDEVQSVYRILVAILHTGNIDFVETENTHGGESCTVANNDIVEIVARMLGLDIKDLLECLTTTGMVAKGEVIVRANSVQEAVIARDAMAKALYGRLFSWIVNRISALLKPTSGGENDRLVTGLLDIFGFENFETNSFEQLCINIANEQIQYYFNQHIFAWELAEYEKEEIEAVHVTYTDNRPILDMFLAKPVGLLSLLDEESNFPKATDQTLVDKFNQNIRTGVYSQPKGNNLLFWIEHYAGRVEYDATGFLEKNRDRLPVEIIHILRTSENKVVRTLFQTPLSKTGNLSSGSNSLHSSVRSSTLPSPISTMPAVTSIAHRNAASMGGSRHLTGSASMTRIQQTVATYFRFSLMDLLNKMVAGTPHFVRCIKPNDEKEPGNFDYERVRTQLRYTGVLETTRIRRQGFSHRINFSDFLKRYHILGFHGSSKIPITRENCRLLLEKLDMTNCAVGKSKVFLKYYHVEELARRYDALCRKVVLVQSCFRAWLARSKFYKMKWQREKAAITVQKWTRGLFARIQYKAKVVNRHEAAVTIQKAVRGWQARKKYYPEVARRRVAARTIQGAYRKHRVRSSLKIRREKKQREKEQQEKEQREKEEQKKDLAASHIQRMYRLRQRTKHMLTAENTRNRAATLIQTYFRMWRSKVLYKQLTGYKKQKEGQLENFGQQVENYGKGVIDHLKQTDDAKSDALMTSSTARGVTSAERSVPVWERISRDDVGEARLEQMRKMNERKATMPETEAKYYDELNYGKSAVVANHLPAVMLNGGTLSNPDPNNRDFQREEDETEFSESARLSRLLLAKSAARALMANKPGQVEVTVTVINDNDNLAVPWDAPLVSARNNTLAPDTYEDGSGYITPCSIYSIEADLAAEKEGLLDEEDKHELARRLEQEVAGGILALWRQRLAQPANDEELEIGYDSDENISTGLNSPTSTSPRSPPSPTAAPLQFSYNAGRVSNSLNINRMVSSNQDEEEKNPDLEAARLKLRKTRFDYSSDTFHHRSGKPLLQQQAYTSTQTLKR</sequence>
<dbReference type="PROSITE" id="PS50096">
    <property type="entry name" value="IQ"/>
    <property type="match status" value="5"/>
</dbReference>
<feature type="region of interest" description="Disordered" evidence="23">
    <location>
        <begin position="1356"/>
        <end position="1377"/>
    </location>
</feature>
<dbReference type="PROSITE" id="PS00108">
    <property type="entry name" value="PROTEIN_KINASE_ST"/>
    <property type="match status" value="1"/>
</dbReference>
<feature type="region of interest" description="Actin-binding" evidence="21">
    <location>
        <begin position="943"/>
        <end position="965"/>
    </location>
</feature>
<evidence type="ECO:0000256" key="5">
    <source>
        <dbReference type="ARBA" id="ARBA00022490"/>
    </source>
</evidence>
<accession>A0A2T7PWD9</accession>
<feature type="domain" description="Protein kinase" evidence="24">
    <location>
        <begin position="23"/>
        <end position="289"/>
    </location>
</feature>
<dbReference type="Gene3D" id="1.20.5.190">
    <property type="match status" value="2"/>
</dbReference>
<dbReference type="PROSITE" id="PS51456">
    <property type="entry name" value="MYOSIN_MOTOR"/>
    <property type="match status" value="1"/>
</dbReference>
<dbReference type="InterPro" id="IPR052409">
    <property type="entry name" value="Myosin-III_kinase_activity"/>
</dbReference>
<dbReference type="GO" id="GO:0003779">
    <property type="term" value="F:actin binding"/>
    <property type="evidence" value="ECO:0007669"/>
    <property type="project" value="UniProtKB-KW"/>
</dbReference>
<evidence type="ECO:0000256" key="23">
    <source>
        <dbReference type="SAM" id="MobiDB-lite"/>
    </source>
</evidence>
<comment type="caution">
    <text evidence="26">The sequence shown here is derived from an EMBL/GenBank/DDBJ whole genome shotgun (WGS) entry which is preliminary data.</text>
</comment>
<evidence type="ECO:0000313" key="27">
    <source>
        <dbReference type="Proteomes" id="UP000245119"/>
    </source>
</evidence>
<dbReference type="InterPro" id="IPR011009">
    <property type="entry name" value="Kinase-like_dom_sf"/>
</dbReference>
<dbReference type="SUPFAM" id="SSF52540">
    <property type="entry name" value="P-loop containing nucleoside triphosphate hydrolases"/>
    <property type="match status" value="1"/>
</dbReference>
<evidence type="ECO:0000256" key="18">
    <source>
        <dbReference type="ARBA" id="ARBA00023305"/>
    </source>
</evidence>
<dbReference type="SMART" id="SM00220">
    <property type="entry name" value="S_TKc"/>
    <property type="match status" value="1"/>
</dbReference>
<keyword evidence="27" id="KW-1185">Reference proteome</keyword>
<evidence type="ECO:0000256" key="3">
    <source>
        <dbReference type="ARBA" id="ARBA00006998"/>
    </source>
</evidence>
<keyword evidence="7" id="KW-0716">Sensory transduction</keyword>
<dbReference type="FunFam" id="1.20.58.530:FF:000010">
    <property type="entry name" value="Myosin IIIA"/>
    <property type="match status" value="1"/>
</dbReference>
<keyword evidence="14 21" id="KW-0505">Motor protein</keyword>
<feature type="region of interest" description="Disordered" evidence="23">
    <location>
        <begin position="1503"/>
        <end position="1536"/>
    </location>
</feature>
<feature type="binding site" evidence="22">
    <location>
        <position position="52"/>
    </location>
    <ligand>
        <name>ATP</name>
        <dbReference type="ChEBI" id="CHEBI:30616"/>
    </ligand>
</feature>
<dbReference type="Gene3D" id="1.10.510.10">
    <property type="entry name" value="Transferase(Phosphotransferase) domain 1"/>
    <property type="match status" value="1"/>
</dbReference>
<evidence type="ECO:0000256" key="6">
    <source>
        <dbReference type="ARBA" id="ARBA00022527"/>
    </source>
</evidence>
<dbReference type="InterPro" id="IPR027417">
    <property type="entry name" value="P-loop_NTPase"/>
</dbReference>
<evidence type="ECO:0000259" key="25">
    <source>
        <dbReference type="PROSITE" id="PS51456"/>
    </source>
</evidence>
<keyword evidence="13 21" id="KW-0518">Myosin</keyword>
<evidence type="ECO:0000256" key="13">
    <source>
        <dbReference type="ARBA" id="ARBA00023123"/>
    </source>
</evidence>
<evidence type="ECO:0000256" key="10">
    <source>
        <dbReference type="ARBA" id="ARBA00022741"/>
    </source>
</evidence>
<dbReference type="GO" id="GO:0042995">
    <property type="term" value="C:cell projection"/>
    <property type="evidence" value="ECO:0007669"/>
    <property type="project" value="UniProtKB-SubCell"/>
</dbReference>
<dbReference type="GO" id="GO:0000146">
    <property type="term" value="F:microfilament motor activity"/>
    <property type="evidence" value="ECO:0007669"/>
    <property type="project" value="TreeGrafter"/>
</dbReference>
<dbReference type="EMBL" id="PZQS01000001">
    <property type="protein sequence ID" value="PVD37741.1"/>
    <property type="molecule type" value="Genomic_DNA"/>
</dbReference>
<evidence type="ECO:0000256" key="16">
    <source>
        <dbReference type="ARBA" id="ARBA00023212"/>
    </source>
</evidence>
<feature type="compositionally biased region" description="Basic and acidic residues" evidence="23">
    <location>
        <begin position="1172"/>
        <end position="1193"/>
    </location>
</feature>
<keyword evidence="15 21" id="KW-0009">Actin-binding</keyword>
<dbReference type="PROSITE" id="PS00107">
    <property type="entry name" value="PROTEIN_KINASE_ATP"/>
    <property type="match status" value="1"/>
</dbReference>
<keyword evidence="8" id="KW-0808">Transferase</keyword>
<keyword evidence="18" id="KW-0844">Vision</keyword>
<feature type="domain" description="Myosin motor" evidence="25">
    <location>
        <begin position="338"/>
        <end position="1062"/>
    </location>
</feature>
<evidence type="ECO:0000256" key="1">
    <source>
        <dbReference type="ARBA" id="ARBA00004245"/>
    </source>
</evidence>
<feature type="region of interest" description="Disordered" evidence="23">
    <location>
        <begin position="1158"/>
        <end position="1193"/>
    </location>
</feature>
<keyword evidence="9" id="KW-0677">Repeat</keyword>
<evidence type="ECO:0000256" key="9">
    <source>
        <dbReference type="ARBA" id="ARBA00022737"/>
    </source>
</evidence>
<dbReference type="Gene3D" id="1.20.120.720">
    <property type="entry name" value="Myosin VI head, motor domain, U50 subdomain"/>
    <property type="match status" value="1"/>
</dbReference>
<gene>
    <name evidence="26" type="ORF">C0Q70_00342</name>
</gene>
<comment type="similarity">
    <text evidence="21">Belongs to the TRAFAC class myosin-kinesin ATPase superfamily. Myosin family.</text>
</comment>
<dbReference type="InterPro" id="IPR008271">
    <property type="entry name" value="Ser/Thr_kinase_AS"/>
</dbReference>
<dbReference type="Gene3D" id="6.20.240.20">
    <property type="match status" value="1"/>
</dbReference>
<keyword evidence="12 21" id="KW-0067">ATP-binding</keyword>
<evidence type="ECO:0000256" key="21">
    <source>
        <dbReference type="PROSITE-ProRule" id="PRU00782"/>
    </source>
</evidence>
<dbReference type="PRINTS" id="PR00193">
    <property type="entry name" value="MYOSINHEAVY"/>
</dbReference>
<name>A0A2T7PWD9_POMCA</name>
<dbReference type="PANTHER" id="PTHR46256:SF3">
    <property type="entry name" value="MYOSIN MOTOR DOMAIN-CONTAINING PROTEIN"/>
    <property type="match status" value="1"/>
</dbReference>
<feature type="region of interest" description="Disordered" evidence="23">
    <location>
        <begin position="878"/>
        <end position="897"/>
    </location>
</feature>
<feature type="region of interest" description="Disordered" evidence="23">
    <location>
        <begin position="1584"/>
        <end position="1609"/>
    </location>
</feature>
<dbReference type="Proteomes" id="UP000245119">
    <property type="component" value="Linkage Group LG1"/>
</dbReference>
<evidence type="ECO:0000256" key="15">
    <source>
        <dbReference type="ARBA" id="ARBA00023203"/>
    </source>
</evidence>
<dbReference type="Gene3D" id="1.10.10.820">
    <property type="match status" value="1"/>
</dbReference>
<feature type="compositionally biased region" description="Basic residues" evidence="23">
    <location>
        <begin position="320"/>
        <end position="333"/>
    </location>
</feature>
<protein>
    <recommendedName>
        <fullName evidence="4">non-specific serine/threonine protein kinase</fullName>
        <ecNumber evidence="4">2.7.11.1</ecNumber>
    </recommendedName>
</protein>
<proteinExistence type="inferred from homology"/>